<dbReference type="SUPFAM" id="SSF82171">
    <property type="entry name" value="DPP6 N-terminal domain-like"/>
    <property type="match status" value="1"/>
</dbReference>
<reference evidence="2 3" key="1">
    <citation type="submission" date="2020-09" db="EMBL/GenBank/DDBJ databases">
        <title>Methylomonas albis sp. nov. and Methylomonas fluvii sp. nov.: Two cold-adapted methanotrophs from the River Elbe and an amended description of Methylovulum psychrotolerans strain Eb1.</title>
        <authorList>
            <person name="Bussmann I.K."/>
            <person name="Klings K.-W."/>
            <person name="Warnstedt J."/>
            <person name="Hoppert M."/>
            <person name="Saborowski A."/>
            <person name="Horn F."/>
            <person name="Liebner S."/>
        </authorList>
    </citation>
    <scope>NUCLEOTIDE SEQUENCE [LARGE SCALE GENOMIC DNA]</scope>
    <source>
        <strain evidence="2 3">EbB</strain>
    </source>
</reference>
<sequence length="180" mass="19794">TEKGNNDTRALIKLFNLEGNEMGTIQTSFPTSEISNISFSPDGKTLASVYEDRVILWNLNLDDLLGRACDTIRNYLLTSNDVSQQDKHLCDGIETTIDAIQSPPGSTAIPGDDLSMDQILQLQPDNGAMPGKIPKETVNCGSKKATHLECPPSEHKPRPRPIKITTNPNHVNPWSIETNE</sequence>
<dbReference type="Proteomes" id="UP000641152">
    <property type="component" value="Unassembled WGS sequence"/>
</dbReference>
<gene>
    <name evidence="2" type="ORF">EBB_09555</name>
</gene>
<evidence type="ECO:0000313" key="3">
    <source>
        <dbReference type="Proteomes" id="UP000641152"/>
    </source>
</evidence>
<feature type="region of interest" description="Disordered" evidence="1">
    <location>
        <begin position="143"/>
        <end position="180"/>
    </location>
</feature>
<name>A0ABR9DCE7_9GAMM</name>
<dbReference type="RefSeq" id="WP_223146824.1">
    <property type="nucleotide sequence ID" value="NZ_CAJHIU010000002.1"/>
</dbReference>
<dbReference type="InterPro" id="IPR015943">
    <property type="entry name" value="WD40/YVTN_repeat-like_dom_sf"/>
</dbReference>
<keyword evidence="3" id="KW-1185">Reference proteome</keyword>
<protein>
    <submittedName>
        <fullName evidence="2">Uncharacterized protein</fullName>
    </submittedName>
</protein>
<evidence type="ECO:0000313" key="2">
    <source>
        <dbReference type="EMBL" id="MBD9360779.1"/>
    </source>
</evidence>
<proteinExistence type="predicted"/>
<feature type="compositionally biased region" description="Polar residues" evidence="1">
    <location>
        <begin position="164"/>
        <end position="180"/>
    </location>
</feature>
<feature type="non-terminal residue" evidence="2">
    <location>
        <position position="1"/>
    </location>
</feature>
<dbReference type="Gene3D" id="2.130.10.10">
    <property type="entry name" value="YVTN repeat-like/Quinoprotein amine dehydrogenase"/>
    <property type="match status" value="1"/>
</dbReference>
<organism evidence="2 3">
    <name type="scientific">Methylomonas fluvii</name>
    <dbReference type="NCBI Taxonomy" id="1854564"/>
    <lineage>
        <taxon>Bacteria</taxon>
        <taxon>Pseudomonadati</taxon>
        <taxon>Pseudomonadota</taxon>
        <taxon>Gammaproteobacteria</taxon>
        <taxon>Methylococcales</taxon>
        <taxon>Methylococcaceae</taxon>
        <taxon>Methylomonas</taxon>
    </lineage>
</organism>
<dbReference type="EMBL" id="JACXST010000002">
    <property type="protein sequence ID" value="MBD9360779.1"/>
    <property type="molecule type" value="Genomic_DNA"/>
</dbReference>
<accession>A0ABR9DCE7</accession>
<comment type="caution">
    <text evidence="2">The sequence shown here is derived from an EMBL/GenBank/DDBJ whole genome shotgun (WGS) entry which is preliminary data.</text>
</comment>
<evidence type="ECO:0000256" key="1">
    <source>
        <dbReference type="SAM" id="MobiDB-lite"/>
    </source>
</evidence>